<comment type="caution">
    <text evidence="4">The sequence shown here is derived from an EMBL/GenBank/DDBJ whole genome shotgun (WGS) entry which is preliminary data.</text>
</comment>
<feature type="compositionally biased region" description="Gly residues" evidence="3">
    <location>
        <begin position="346"/>
        <end position="378"/>
    </location>
</feature>
<name>A0ABW0V4G6_9ACTN</name>
<feature type="compositionally biased region" description="Gly residues" evidence="3">
    <location>
        <begin position="303"/>
        <end position="327"/>
    </location>
</feature>
<dbReference type="Proteomes" id="UP001596066">
    <property type="component" value="Unassembled WGS sequence"/>
</dbReference>
<evidence type="ECO:0000256" key="3">
    <source>
        <dbReference type="SAM" id="MobiDB-lite"/>
    </source>
</evidence>
<evidence type="ECO:0000313" key="5">
    <source>
        <dbReference type="Proteomes" id="UP001596066"/>
    </source>
</evidence>
<evidence type="ECO:0000256" key="2">
    <source>
        <dbReference type="ARBA" id="ARBA00022729"/>
    </source>
</evidence>
<evidence type="ECO:0000256" key="1">
    <source>
        <dbReference type="ARBA" id="ARBA00005445"/>
    </source>
</evidence>
<dbReference type="InterPro" id="IPR021884">
    <property type="entry name" value="Ice-bd_prot"/>
</dbReference>
<feature type="compositionally biased region" description="Basic and acidic residues" evidence="3">
    <location>
        <begin position="379"/>
        <end position="409"/>
    </location>
</feature>
<organism evidence="4 5">
    <name type="scientific">Kitasatospora cinereorecta</name>
    <dbReference type="NCBI Taxonomy" id="285560"/>
    <lineage>
        <taxon>Bacteria</taxon>
        <taxon>Bacillati</taxon>
        <taxon>Actinomycetota</taxon>
        <taxon>Actinomycetes</taxon>
        <taxon>Kitasatosporales</taxon>
        <taxon>Streptomycetaceae</taxon>
        <taxon>Kitasatospora</taxon>
    </lineage>
</organism>
<dbReference type="Pfam" id="PF11999">
    <property type="entry name" value="Ice_binding"/>
    <property type="match status" value="1"/>
</dbReference>
<sequence length="419" mass="38914">MSLSPAHAIATAVNLGAADSFAVLGGQSVTNTGPSVITGDVGVSPGTSITGLLPIQVNGSIHQTDALAAQAQTDLTTAYNAAAGQAKDFDLTSPGDLGGLTLDPGVYKATSSINLTGTLTLDAHGDPNAVWVFQIGSTLITASDSHVLLTNGAAPCNVFWQVGSSATIGTNTTFVGNIMTLASIGMQTGATLDGRALAQTAGSVTLDTNRITRATCAAGTTGGTTAGTTGGTGGTTTTGGAVAGATAGGLIAGTTGGTTGNAVAGTTTGGGTGGALGGLLGGVLTTGGTTGGVLGGLIAGSTGGTGGATTGGGTTGYTTGGGNGGGHGGDHGGEHGGDHGGDHGGGHGGGYGGEHGGEHGGGYGGEHGGEHGGGYGGEHGGDHGGDHGGEHGGDHGGDHGGEHGDDHGGDCGCDESVSS</sequence>
<feature type="compositionally biased region" description="Basic and acidic residues" evidence="3">
    <location>
        <begin position="328"/>
        <end position="345"/>
    </location>
</feature>
<comment type="similarity">
    <text evidence="1">Belongs to the ice-binding protein family.</text>
</comment>
<evidence type="ECO:0000313" key="4">
    <source>
        <dbReference type="EMBL" id="MFC5640738.1"/>
    </source>
</evidence>
<dbReference type="RefSeq" id="WP_380230636.1">
    <property type="nucleotide sequence ID" value="NZ_BAAAUA010000006.1"/>
</dbReference>
<accession>A0ABW0V4G6</accession>
<protein>
    <submittedName>
        <fullName evidence="4">Ice-binding family protein</fullName>
    </submittedName>
</protein>
<keyword evidence="2" id="KW-0732">Signal</keyword>
<dbReference type="EMBL" id="JBHSOC010000006">
    <property type="protein sequence ID" value="MFC5640738.1"/>
    <property type="molecule type" value="Genomic_DNA"/>
</dbReference>
<proteinExistence type="inferred from homology"/>
<feature type="region of interest" description="Disordered" evidence="3">
    <location>
        <begin position="303"/>
        <end position="419"/>
    </location>
</feature>
<reference evidence="5" key="1">
    <citation type="journal article" date="2019" name="Int. J. Syst. Evol. Microbiol.">
        <title>The Global Catalogue of Microorganisms (GCM) 10K type strain sequencing project: providing services to taxonomists for standard genome sequencing and annotation.</title>
        <authorList>
            <consortium name="The Broad Institute Genomics Platform"/>
            <consortium name="The Broad Institute Genome Sequencing Center for Infectious Disease"/>
            <person name="Wu L."/>
            <person name="Ma J."/>
        </authorList>
    </citation>
    <scope>NUCLEOTIDE SEQUENCE [LARGE SCALE GENOMIC DNA]</scope>
    <source>
        <strain evidence="5">CGMCC 4.1622</strain>
    </source>
</reference>
<keyword evidence="5" id="KW-1185">Reference proteome</keyword>
<gene>
    <name evidence="4" type="ORF">ACFPZF_05130</name>
</gene>